<comment type="caution">
    <text evidence="6">The sequence shown here is derived from an EMBL/GenBank/DDBJ whole genome shotgun (WGS) entry which is preliminary data.</text>
</comment>
<evidence type="ECO:0000256" key="3">
    <source>
        <dbReference type="ARBA" id="ARBA00046326"/>
    </source>
</evidence>
<sequence>MTQIYKELEKKLETFKTANEWSDFISMLGALDKTLKKLPCIKDIEKDIPVSLLYKRLNQCLNPTLPAGVHNKVIKTYLTIVDKLKDGERFDSSIMMEDEANKNDNNLEVLEKEMKEENIEKNVNVFNELNACDSIVEAVTINIKDFKSNDNCGMPNSILDNSNESGNTINGENDITNMNNMNNIIDTNSTSTYNNNNNNNNNISNTSNISTAIGIYCISHEQRLFNAYINDKKKIDETDRKGREDILFQKLFLGLFTFFTYSRIQSKQQYLDLVNKILDLNIIFDKYCRNILIGLLPGLEEDPELSKRSNVLILKLLNRMVDSHYFWCHLFNVYLNCPNMHVAILTFLNKNKALLNKVKEESVKFKKLMNITIKSVCDYNCLGISSNEIIDYDNNIDISEYYNNSDSNINDISNNSNNKLPTSLKMFGLNNTMFYFLSEDLIVHALICGLKQKEPIGIRGTLDILCNEFLLHEFSKRNRVLLTRKLFNILTLRDMSYNKRIYQIIESSYNPDVVEECIKIGFNSGIRKVPCILNYLIDSFDGMFSNILGEDIEITFTSHKEDNHTDNVRDTRFINRNDNHSQSNINDNIRNNNRLNNTNNSKLVKNYSAAEILENLLCFYKIMIHLIDKEEMCDYLIIHLFIPSMETIYFHRNNPKIADVIKYFNIFWSTAENDFIWLVLLRKIYLLVKDFNNFSIKQNKSIVNESFDKKLLDSISNKNRISDIDNDNNIIMQHHKNAINNVNKNMNAMDDISINDLNNNINNNKKIGKFNSDTDNANAIIDSTHTTNRNNRDIGLNSEGVKLLHYLDVLMFFIRNTEVGNVEKIKLHFVNLFIILFEDIKIVHKLQLIDLFLYFIDKLSKLNISLNITPDNLTINDIKAFYETMAPQYTTKVKSILFSDIIYRCNQLIFESSDLNIGTKIMVFIVKKFGIKAFSNDFYTRFLLFMKSNLFLLYEGDNTFGNLNKHDKCDNNDGNTNKNNINDNNENKILTNYSEKINNNFNLSKHRTHINDHAIIMRICLIIHNLVISKISINYIFDTKEIFYLLLDNEKYEILYQLNIIFNRKIERFIIEYISLDYIKNTCNSYEDHSIDHIYNNNYNRIGNDVKSVDNMCFGNISNNEHSDINNNNSIIRINKNGLNCNNSIDNVNINQSNNNNRNNFTKYSSSLHLNNSRIRNIHHLILFCINKKDDFYFFNLFIILNHNLFKNNVSNNNSANNDDLFFQLVSGLYKFDKICAFIINVLLKENSNNDVDKNVSGLEILLILLQYSTKFQRFLKNKCSFKKNIAILFDKYISAFECNNCTIDDKKYNKNDKNINDYIDKNNNNNDNIFKNLNTHGEVFFSIFLSLFYLINDQVFRIKSLEIMNLMIDSSSITTENIIKFNFNNYIKLLVNTNNLKILQKSKPLIKLLSLSTSSVIFSFFNRIDTYLSIYLKILFDMPNISLKSKILKNIIVNISDFQNLYDIIDHICIYKDIFDKNDIFILITLVIDRVSKEYVYYELFKFDLSDKYADYHTNINLNSDNNNNNNKSDNHSNYIGDTAIKKNITYKNNSEYDINLHKNINFNTKNMHQSTFNNKLCPVISDIFKYDQYEFIEKVSSNSKLKGHQREHFILKNTRIFSVDDSVGNLNKLMNKYFDLEDNLSDLSNNDNIDLSDKHSNDINTTKKNDNINHINGDSDTNNMSNNQKDNDAIKRNTDNQNTHKNTLNDINTYDKSFSCFLKKTRRNIHISHKILKKLSDSFEQIFYKIIFTTDPNLILFKYHKQKKQLITKIIQIYGKDSSSYLKKLQELIPKQEIPSILKENIKFIDEIFGYRGKLASIDNFVWIFSLLNKIRKNIVEDPILNTITLKVIDSMLFTIQRCMKADEKVALNMLRLNEIDKIDFVDENVWQDTLFLSNIYNYFNKKRDIDSFLHVGSYTNTLNQKFNNNLDHKDTITNNEHKNSINTANNIDIHTSYYNKYDPIYNNTDYNPINTNKSSRLSIRNQHTKKDLDEIPQEALYNSIYTDYGIYCTEHNSPKQKELLNRDLTANLVIKSFNQNLYNKINSLNFFPDKLNATDIANLYNESTIQEHYIFNIINQCDFLDNYNFKCENKTNIAKIHNEADNSNKNEAFFNYYNTKNFNDINELEILKPNKDLNINLHPSVVQKNICKDILKNENILEIFLIYSLIQLTPLINEFKHMKIQNLSVNLITALFMIINKAKNTLYHFAFITLFELSKIKTTTKLWKKYFTDLIISRSFLDKNQQLMNLKIEITKNLLKDDISIMEQLFEKLETSFFTSKENELTQRIQTIKRISFLIYCGKKSTFEKYLPKLLEIISEYINNGNLIIKKEIYMLIKQCIDKFKPPKLIILWPTIFADIHILFENLISNTITVDIEYLSVILSVIETVIRFKKHDTIEFVWNYCLPYGVFSQDETDFLYSTIFDVLNKVVHNNNNTKNDNKIQNLNKNTYTDNHIVDNRTISEAFYYVRKNKILSTSTIYYRKIIDFTFNKKHKIIKDFLLYRENKSNNAILKDLSNALTNKKYILENNTIPSNYSTQFNKDNLIIVLPNDKIHLSKYKYLNEQEIEDFLTFLSIYYKNIDLIDRDHENNIIDEIDRNNLS</sequence>
<dbReference type="GO" id="GO:0005829">
    <property type="term" value="C:cytosol"/>
    <property type="evidence" value="ECO:0007669"/>
    <property type="project" value="GOC"/>
</dbReference>
<name>J9DJQ8_EDHAE</name>
<feature type="compositionally biased region" description="Basic and acidic residues" evidence="4">
    <location>
        <begin position="1653"/>
        <end position="1669"/>
    </location>
</feature>
<feature type="compositionally biased region" description="Basic and acidic residues" evidence="4">
    <location>
        <begin position="1687"/>
        <end position="1696"/>
    </location>
</feature>
<dbReference type="VEuPathDB" id="MicrosporidiaDB:EDEG_03872"/>
<dbReference type="GO" id="GO:0006895">
    <property type="term" value="P:Golgi to endosome transport"/>
    <property type="evidence" value="ECO:0007669"/>
    <property type="project" value="InterPro"/>
</dbReference>
<accession>J9DJQ8</accession>
<dbReference type="PANTHER" id="PTHR14042">
    <property type="entry name" value="DOPEY-RELATED"/>
    <property type="match status" value="1"/>
</dbReference>
<evidence type="ECO:0000256" key="2">
    <source>
        <dbReference type="ARBA" id="ARBA00022927"/>
    </source>
</evidence>
<feature type="domain" description="DOP1 N-terminal" evidence="5">
    <location>
        <begin position="251"/>
        <end position="503"/>
    </location>
</feature>
<feature type="region of interest" description="Disordered" evidence="4">
    <location>
        <begin position="163"/>
        <end position="183"/>
    </location>
</feature>
<dbReference type="GO" id="GO:0005768">
    <property type="term" value="C:endosome"/>
    <property type="evidence" value="ECO:0007669"/>
    <property type="project" value="TreeGrafter"/>
</dbReference>
<evidence type="ECO:0000313" key="7">
    <source>
        <dbReference type="Proteomes" id="UP000003163"/>
    </source>
</evidence>
<dbReference type="InterPro" id="IPR007249">
    <property type="entry name" value="DOP1_N"/>
</dbReference>
<dbReference type="InterPro" id="IPR040314">
    <property type="entry name" value="DOP1"/>
</dbReference>
<protein>
    <recommendedName>
        <fullName evidence="5">DOP1 N-terminal domain-containing protein</fullName>
    </recommendedName>
</protein>
<keyword evidence="2" id="KW-0653">Protein transport</keyword>
<proteinExistence type="inferred from homology"/>
<evidence type="ECO:0000313" key="6">
    <source>
        <dbReference type="EMBL" id="EJW01572.1"/>
    </source>
</evidence>
<evidence type="ECO:0000256" key="4">
    <source>
        <dbReference type="SAM" id="MobiDB-lite"/>
    </source>
</evidence>
<dbReference type="OrthoDB" id="297643at2759"/>
<dbReference type="Pfam" id="PF04118">
    <property type="entry name" value="Dopey_N"/>
    <property type="match status" value="2"/>
</dbReference>
<reference evidence="7" key="2">
    <citation type="submission" date="2015-07" db="EMBL/GenBank/DDBJ databases">
        <title>Contrasting host-pathogen interactions and genome evolution in two generalist and specialist microsporidian pathogens of mosquitoes.</title>
        <authorList>
            <consortium name="The Broad Institute Genomics Platform"/>
            <consortium name="The Broad Institute Genome Sequencing Center for Infectious Disease"/>
            <person name="Cuomo C.A."/>
            <person name="Sanscrainte N.D."/>
            <person name="Goldberg J.M."/>
            <person name="Heiman D."/>
            <person name="Young S."/>
            <person name="Zeng Q."/>
            <person name="Becnel J.J."/>
            <person name="Birren B.W."/>
        </authorList>
    </citation>
    <scope>NUCLEOTIDE SEQUENCE [LARGE SCALE GENOMIC DNA]</scope>
    <source>
        <strain evidence="7">USNM 41457</strain>
    </source>
</reference>
<dbReference type="STRING" id="1003232.J9DJQ8"/>
<comment type="similarity">
    <text evidence="3">Belongs to the DOP1 family.</text>
</comment>
<feature type="compositionally biased region" description="Polar residues" evidence="4">
    <location>
        <begin position="1670"/>
        <end position="1686"/>
    </location>
</feature>
<gene>
    <name evidence="6" type="ORF">EDEG_03872</name>
</gene>
<dbReference type="HOGENOM" id="CLU_227885_0_0_1"/>
<dbReference type="InParanoid" id="J9DJQ8"/>
<reference evidence="6 7" key="1">
    <citation type="submission" date="2011-08" db="EMBL/GenBank/DDBJ databases">
        <authorList>
            <person name="Liu Z.J."/>
            <person name="Shi F.L."/>
            <person name="Lu J.Q."/>
            <person name="Li M."/>
            <person name="Wang Z.L."/>
        </authorList>
    </citation>
    <scope>NUCLEOTIDE SEQUENCE [LARGE SCALE GENOMIC DNA]</scope>
    <source>
        <strain evidence="6 7">USNM 41457</strain>
    </source>
</reference>
<dbReference type="PANTHER" id="PTHR14042:SF24">
    <property type="entry name" value="PROTEIN DOPEY-1 HOMOLOG"/>
    <property type="match status" value="1"/>
</dbReference>
<dbReference type="Proteomes" id="UP000003163">
    <property type="component" value="Unassembled WGS sequence"/>
</dbReference>
<evidence type="ECO:0000259" key="5">
    <source>
        <dbReference type="Pfam" id="PF04118"/>
    </source>
</evidence>
<feature type="compositionally biased region" description="Low complexity" evidence="4">
    <location>
        <begin position="173"/>
        <end position="183"/>
    </location>
</feature>
<feature type="region of interest" description="Disordered" evidence="4">
    <location>
        <begin position="1648"/>
        <end position="1703"/>
    </location>
</feature>
<organism evidence="6 7">
    <name type="scientific">Edhazardia aedis (strain USNM 41457)</name>
    <name type="common">Microsporidian parasite</name>
    <dbReference type="NCBI Taxonomy" id="1003232"/>
    <lineage>
        <taxon>Eukaryota</taxon>
        <taxon>Fungi</taxon>
        <taxon>Fungi incertae sedis</taxon>
        <taxon>Microsporidia</taxon>
        <taxon>Edhazardia</taxon>
    </lineage>
</organism>
<evidence type="ECO:0000256" key="1">
    <source>
        <dbReference type="ARBA" id="ARBA00022448"/>
    </source>
</evidence>
<keyword evidence="1" id="KW-0813">Transport</keyword>
<keyword evidence="7" id="KW-1185">Reference proteome</keyword>
<dbReference type="GO" id="GO:0005802">
    <property type="term" value="C:trans-Golgi network"/>
    <property type="evidence" value="ECO:0007669"/>
    <property type="project" value="TreeGrafter"/>
</dbReference>
<feature type="domain" description="DOP1 N-terminal" evidence="5">
    <location>
        <begin position="6"/>
        <end position="86"/>
    </location>
</feature>
<dbReference type="EMBL" id="AFBI03000137">
    <property type="protein sequence ID" value="EJW01572.1"/>
    <property type="molecule type" value="Genomic_DNA"/>
</dbReference>
<dbReference type="GO" id="GO:0015031">
    <property type="term" value="P:protein transport"/>
    <property type="evidence" value="ECO:0007669"/>
    <property type="project" value="UniProtKB-KW"/>
</dbReference>
<dbReference type="OMA" id="INICNYQ"/>